<accession>A0A1E3QSX8</accession>
<dbReference type="Proteomes" id="UP000094336">
    <property type="component" value="Unassembled WGS sequence"/>
</dbReference>
<evidence type="ECO:0000313" key="1">
    <source>
        <dbReference type="EMBL" id="ODQ80781.1"/>
    </source>
</evidence>
<evidence type="ECO:0000313" key="2">
    <source>
        <dbReference type="Proteomes" id="UP000094336"/>
    </source>
</evidence>
<dbReference type="EMBL" id="KV454429">
    <property type="protein sequence ID" value="ODQ80781.1"/>
    <property type="molecule type" value="Genomic_DNA"/>
</dbReference>
<name>A0A1E3QSX8_9ASCO</name>
<dbReference type="RefSeq" id="XP_018986109.1">
    <property type="nucleotide sequence ID" value="XM_019128582.1"/>
</dbReference>
<reference evidence="2" key="1">
    <citation type="submission" date="2016-05" db="EMBL/GenBank/DDBJ databases">
        <title>Comparative genomics of biotechnologically important yeasts.</title>
        <authorList>
            <consortium name="DOE Joint Genome Institute"/>
            <person name="Riley R."/>
            <person name="Haridas S."/>
            <person name="Wolfe K.H."/>
            <person name="Lopes M.R."/>
            <person name="Hittinger C.T."/>
            <person name="Goker M."/>
            <person name="Salamov A."/>
            <person name="Wisecaver J."/>
            <person name="Long T.M."/>
            <person name="Aerts A.L."/>
            <person name="Barry K."/>
            <person name="Choi C."/>
            <person name="Clum A."/>
            <person name="Coughlan A.Y."/>
            <person name="Deshpande S."/>
            <person name="Douglass A.P."/>
            <person name="Hanson S.J."/>
            <person name="Klenk H.-P."/>
            <person name="Labutti K."/>
            <person name="Lapidus A."/>
            <person name="Lindquist E."/>
            <person name="Lipzen A."/>
            <person name="Meier-Kolthoff J.P."/>
            <person name="Ohm R.A."/>
            <person name="Otillar R.P."/>
            <person name="Pangilinan J."/>
            <person name="Peng Y."/>
            <person name="Rokas A."/>
            <person name="Rosa C.A."/>
            <person name="Scheuner C."/>
            <person name="Sibirny A.A."/>
            <person name="Slot J.C."/>
            <person name="Stielow J.B."/>
            <person name="Sun H."/>
            <person name="Kurtzman C.P."/>
            <person name="Blackwell M."/>
            <person name="Grigoriev I.V."/>
            <person name="Jeffries T.W."/>
        </authorList>
    </citation>
    <scope>NUCLEOTIDE SEQUENCE [LARGE SCALE GENOMIC DNA]</scope>
    <source>
        <strain evidence="2">NRRL Y-12698</strain>
    </source>
</reference>
<sequence>MGAWHIWKISTYRQCATFIMRHYVEPFTIRPPWLTHLPLGNRYSAILPSAR</sequence>
<gene>
    <name evidence="1" type="ORF">BABINDRAFT_160994</name>
</gene>
<keyword evidence="2" id="KW-1185">Reference proteome</keyword>
<dbReference type="GeneID" id="30146435"/>
<dbReference type="AlphaFoldDB" id="A0A1E3QSX8"/>
<protein>
    <submittedName>
        <fullName evidence="1">Uncharacterized protein</fullName>
    </submittedName>
</protein>
<proteinExistence type="predicted"/>
<organism evidence="1 2">
    <name type="scientific">Babjeviella inositovora NRRL Y-12698</name>
    <dbReference type="NCBI Taxonomy" id="984486"/>
    <lineage>
        <taxon>Eukaryota</taxon>
        <taxon>Fungi</taxon>
        <taxon>Dikarya</taxon>
        <taxon>Ascomycota</taxon>
        <taxon>Saccharomycotina</taxon>
        <taxon>Pichiomycetes</taxon>
        <taxon>Serinales incertae sedis</taxon>
        <taxon>Babjeviella</taxon>
    </lineage>
</organism>